<dbReference type="Proteomes" id="UP000063991">
    <property type="component" value="Chromosome"/>
</dbReference>
<dbReference type="EMBL" id="CP014323">
    <property type="protein sequence ID" value="AMJ99170.1"/>
    <property type="molecule type" value="Genomic_DNA"/>
</dbReference>
<evidence type="ECO:0000313" key="3">
    <source>
        <dbReference type="Proteomes" id="UP000063991"/>
    </source>
</evidence>
<evidence type="ECO:0000313" key="2">
    <source>
        <dbReference type="EMBL" id="AMJ99170.1"/>
    </source>
</evidence>
<sequence>MKHSNVNKDINKGMNSRRQFITKAAAGGVVAAIASKTAWAGGHSATGCSVSGNLSGNLSQARDCSTANVEGRSPRTWKRVLGGQEAQPTLENVTNFKWKDVFGFGRSPFTCRDKSEKNIRKFLLTGWDHYDETNEALVVAYLNARSGLYPLPNGTSESNARAYVQGLYDDIKSGVFQKADVVAAVRATY</sequence>
<dbReference type="OrthoDB" id="6385270at2"/>
<dbReference type="InterPro" id="IPR019546">
    <property type="entry name" value="TAT_signal_bac_arc"/>
</dbReference>
<reference evidence="2 3" key="1">
    <citation type="submission" date="2015-12" db="EMBL/GenBank/DDBJ databases">
        <authorList>
            <person name="Shamseldin A."/>
            <person name="Moawad H."/>
            <person name="Abd El-Rahim W.M."/>
            <person name="Sadowsky M.J."/>
        </authorList>
    </citation>
    <scope>NUCLEOTIDE SEQUENCE [LARGE SCALE GENOMIC DNA]</scope>
    <source>
        <strain evidence="2 3">D7</strain>
    </source>
</reference>
<keyword evidence="1" id="KW-0732">Signal</keyword>
<dbReference type="NCBIfam" id="TIGR01409">
    <property type="entry name" value="TAT_signal_seq"/>
    <property type="match status" value="1"/>
</dbReference>
<dbReference type="PROSITE" id="PS51318">
    <property type="entry name" value="TAT"/>
    <property type="match status" value="1"/>
</dbReference>
<proteinExistence type="predicted"/>
<dbReference type="InterPro" id="IPR006311">
    <property type="entry name" value="TAT_signal"/>
</dbReference>
<dbReference type="AlphaFoldDB" id="A0A126Q2C6"/>
<protein>
    <recommendedName>
        <fullName evidence="4">Twin-arginine translocation signal domain-containing protein</fullName>
    </recommendedName>
</protein>
<evidence type="ECO:0008006" key="4">
    <source>
        <dbReference type="Google" id="ProtNLM"/>
    </source>
</evidence>
<gene>
    <name evidence="2" type="ORF">AVL55_14000</name>
</gene>
<evidence type="ECO:0000256" key="1">
    <source>
        <dbReference type="ARBA" id="ARBA00022729"/>
    </source>
</evidence>
<name>A0A126Q2C6_ALTMA</name>
<accession>A0A126Q2C6</accession>
<organism evidence="2 3">
    <name type="scientific">Alteromonas macleodii</name>
    <name type="common">Pseudoalteromonas macleodii</name>
    <dbReference type="NCBI Taxonomy" id="28108"/>
    <lineage>
        <taxon>Bacteria</taxon>
        <taxon>Pseudomonadati</taxon>
        <taxon>Pseudomonadota</taxon>
        <taxon>Gammaproteobacteria</taxon>
        <taxon>Alteromonadales</taxon>
        <taxon>Alteromonadaceae</taxon>
        <taxon>Alteromonas/Salinimonas group</taxon>
        <taxon>Alteromonas</taxon>
    </lineage>
</organism>